<accession>A0ABW1XMJ0</accession>
<proteinExistence type="predicted"/>
<dbReference type="SUPFAM" id="SSF54106">
    <property type="entry name" value="LysM domain"/>
    <property type="match status" value="3"/>
</dbReference>
<organism evidence="2 3">
    <name type="scientific">Pseudobowmanella zhangzhouensis</name>
    <dbReference type="NCBI Taxonomy" id="1537679"/>
    <lineage>
        <taxon>Bacteria</taxon>
        <taxon>Pseudomonadati</taxon>
        <taxon>Pseudomonadota</taxon>
        <taxon>Gammaproteobacteria</taxon>
        <taxon>Alteromonadales</taxon>
        <taxon>Alteromonadaceae</taxon>
    </lineage>
</organism>
<dbReference type="Gene3D" id="1.10.530.10">
    <property type="match status" value="1"/>
</dbReference>
<evidence type="ECO:0000259" key="1">
    <source>
        <dbReference type="PROSITE" id="PS51782"/>
    </source>
</evidence>
<dbReference type="Pfam" id="PF01464">
    <property type="entry name" value="SLT"/>
    <property type="match status" value="1"/>
</dbReference>
<dbReference type="CDD" id="cd16894">
    <property type="entry name" value="MltD-like"/>
    <property type="match status" value="1"/>
</dbReference>
<dbReference type="RefSeq" id="WP_377148654.1">
    <property type="nucleotide sequence ID" value="NZ_JBHSUS010000001.1"/>
</dbReference>
<sequence length="561" mass="63936">MIKNNLPTAISAIARVSALIASVSLISACNLTPEWLRAEEQQQLEEQQIASELAKQCEDHAEHALEETCLVSQEGIIPTEHPVDDIEIPLSTDAEVAEITDLWVRVRNQLSFDVPDDKRVTEQRNWYLKHPHYLLRVSKRAEPFLYHIIDAIEQRNLPMELALLPIVESAFDPFAYTHGRAAGMWQFIPGTGKRFGLKQEWWYDGRRDVMASTRAALDYLEYLLKMFDGNWLHALAAYNSGEGRVLNAIKYNKRKGLNTDFWALDLPKETRAYVPKLLALKDILVNHREMDESWFPIANQPLTELVDVGSQIDLAKAADMAGLTVKELHALNPGFNRWATDPDGPHHLLLPVDRVEAFKTKLAALGERDRLNWVRHKIRSGDSLLKLAKEYHTTVDVIRKVNNINGNTIVAGDFVLIPVALKSLESYSLSEEQRLLATQDKRRARYQLTHTVVSGDNFWDLSRSYKVNMRSLAKWNGMAPTDPLQLGQKLVVWVDKVSDEQRKDAVMRSLTYTVRNGDSLAKIAGKFKVRVADLTKWNQLDSKKYLQPGQKLKVYVDVTRT</sequence>
<evidence type="ECO:0000313" key="3">
    <source>
        <dbReference type="Proteomes" id="UP001596364"/>
    </source>
</evidence>
<reference evidence="3" key="1">
    <citation type="journal article" date="2019" name="Int. J. Syst. Evol. Microbiol.">
        <title>The Global Catalogue of Microorganisms (GCM) 10K type strain sequencing project: providing services to taxonomists for standard genome sequencing and annotation.</title>
        <authorList>
            <consortium name="The Broad Institute Genomics Platform"/>
            <consortium name="The Broad Institute Genome Sequencing Center for Infectious Disease"/>
            <person name="Wu L."/>
            <person name="Ma J."/>
        </authorList>
    </citation>
    <scope>NUCLEOTIDE SEQUENCE [LARGE SCALE GENOMIC DNA]</scope>
    <source>
        <strain evidence="3">CGMCC 1.16031</strain>
    </source>
</reference>
<dbReference type="Proteomes" id="UP001596364">
    <property type="component" value="Unassembled WGS sequence"/>
</dbReference>
<dbReference type="CDD" id="cd00118">
    <property type="entry name" value="LysM"/>
    <property type="match status" value="3"/>
</dbReference>
<dbReference type="Gene3D" id="3.10.350.10">
    <property type="entry name" value="LysM domain"/>
    <property type="match status" value="3"/>
</dbReference>
<comment type="caution">
    <text evidence="2">The sequence shown here is derived from an EMBL/GenBank/DDBJ whole genome shotgun (WGS) entry which is preliminary data.</text>
</comment>
<dbReference type="PANTHER" id="PTHR33734">
    <property type="entry name" value="LYSM DOMAIN-CONTAINING GPI-ANCHORED PROTEIN 2"/>
    <property type="match status" value="1"/>
</dbReference>
<evidence type="ECO:0000313" key="2">
    <source>
        <dbReference type="EMBL" id="MFC6440592.1"/>
    </source>
</evidence>
<keyword evidence="3" id="KW-1185">Reference proteome</keyword>
<name>A0ABW1XMJ0_9ALTE</name>
<dbReference type="SMART" id="SM00257">
    <property type="entry name" value="LysM"/>
    <property type="match status" value="3"/>
</dbReference>
<dbReference type="PROSITE" id="PS51257">
    <property type="entry name" value="PROKAR_LIPOPROTEIN"/>
    <property type="match status" value="1"/>
</dbReference>
<feature type="domain" description="LysM" evidence="1">
    <location>
        <begin position="510"/>
        <end position="554"/>
    </location>
</feature>
<dbReference type="PROSITE" id="PS51782">
    <property type="entry name" value="LYSM"/>
    <property type="match status" value="3"/>
</dbReference>
<dbReference type="InterPro" id="IPR018392">
    <property type="entry name" value="LysM"/>
</dbReference>
<protein>
    <submittedName>
        <fullName evidence="2">LysM peptidoglycan-binding domain-containing protein</fullName>
    </submittedName>
</protein>
<dbReference type="EMBL" id="JBHSUS010000001">
    <property type="protein sequence ID" value="MFC6440592.1"/>
    <property type="molecule type" value="Genomic_DNA"/>
</dbReference>
<feature type="domain" description="LysM" evidence="1">
    <location>
        <begin position="448"/>
        <end position="492"/>
    </location>
</feature>
<dbReference type="PANTHER" id="PTHR33734:SF22">
    <property type="entry name" value="MEMBRANE-BOUND LYTIC MUREIN TRANSGLYCOSYLASE D"/>
    <property type="match status" value="1"/>
</dbReference>
<dbReference type="SUPFAM" id="SSF53955">
    <property type="entry name" value="Lysozyme-like"/>
    <property type="match status" value="1"/>
</dbReference>
<dbReference type="InterPro" id="IPR008258">
    <property type="entry name" value="Transglycosylase_SLT_dom_1"/>
</dbReference>
<dbReference type="Pfam" id="PF01476">
    <property type="entry name" value="LysM"/>
    <property type="match status" value="3"/>
</dbReference>
<dbReference type="InterPro" id="IPR023346">
    <property type="entry name" value="Lysozyme-like_dom_sf"/>
</dbReference>
<gene>
    <name evidence="2" type="ORF">ACFP85_10585</name>
</gene>
<dbReference type="InterPro" id="IPR036779">
    <property type="entry name" value="LysM_dom_sf"/>
</dbReference>
<feature type="domain" description="LysM" evidence="1">
    <location>
        <begin position="374"/>
        <end position="417"/>
    </location>
</feature>